<protein>
    <recommendedName>
        <fullName evidence="8">Peptidase M48 domain-containing protein</fullName>
    </recommendedName>
</protein>
<evidence type="ECO:0000256" key="4">
    <source>
        <dbReference type="ARBA" id="ARBA00022833"/>
    </source>
</evidence>
<dbReference type="GO" id="GO:0046872">
    <property type="term" value="F:metal ion binding"/>
    <property type="evidence" value="ECO:0007669"/>
    <property type="project" value="UniProtKB-KW"/>
</dbReference>
<evidence type="ECO:0000256" key="2">
    <source>
        <dbReference type="ARBA" id="ARBA00022723"/>
    </source>
</evidence>
<evidence type="ECO:0000256" key="1">
    <source>
        <dbReference type="ARBA" id="ARBA00022670"/>
    </source>
</evidence>
<dbReference type="Proteomes" id="UP000229498">
    <property type="component" value="Unassembled WGS sequence"/>
</dbReference>
<keyword evidence="1 6" id="KW-0645">Protease</keyword>
<reference evidence="9 10" key="1">
    <citation type="submission" date="2017-11" db="EMBL/GenBank/DDBJ databases">
        <title>Draft genome sequence of Rhizobiales bacterium SY3-13.</title>
        <authorList>
            <person name="Sun C."/>
        </authorList>
    </citation>
    <scope>NUCLEOTIDE SEQUENCE [LARGE SCALE GENOMIC DNA]</scope>
    <source>
        <strain evidence="9 10">SY3-13</strain>
    </source>
</reference>
<evidence type="ECO:0000259" key="8">
    <source>
        <dbReference type="Pfam" id="PF01435"/>
    </source>
</evidence>
<dbReference type="GO" id="GO:0051603">
    <property type="term" value="P:proteolysis involved in protein catabolic process"/>
    <property type="evidence" value="ECO:0007669"/>
    <property type="project" value="TreeGrafter"/>
</dbReference>
<dbReference type="InterPro" id="IPR001915">
    <property type="entry name" value="Peptidase_M48"/>
</dbReference>
<dbReference type="PANTHER" id="PTHR22726">
    <property type="entry name" value="METALLOENDOPEPTIDASE OMA1"/>
    <property type="match status" value="1"/>
</dbReference>
<proteinExistence type="inferred from homology"/>
<dbReference type="Pfam" id="PF01435">
    <property type="entry name" value="Peptidase_M48"/>
    <property type="match status" value="1"/>
</dbReference>
<feature type="transmembrane region" description="Helical" evidence="7">
    <location>
        <begin position="107"/>
        <end position="134"/>
    </location>
</feature>
<keyword evidence="3 6" id="KW-0378">Hydrolase</keyword>
<dbReference type="GO" id="GO:0004222">
    <property type="term" value="F:metalloendopeptidase activity"/>
    <property type="evidence" value="ECO:0007669"/>
    <property type="project" value="InterPro"/>
</dbReference>
<comment type="cofactor">
    <cofactor evidence="6">
        <name>Zn(2+)</name>
        <dbReference type="ChEBI" id="CHEBI:29105"/>
    </cofactor>
    <text evidence="6">Binds 1 zinc ion per subunit.</text>
</comment>
<evidence type="ECO:0000256" key="7">
    <source>
        <dbReference type="SAM" id="Phobius"/>
    </source>
</evidence>
<keyword evidence="7" id="KW-1133">Transmembrane helix</keyword>
<feature type="domain" description="Peptidase M48" evidence="8">
    <location>
        <begin position="188"/>
        <end position="339"/>
    </location>
</feature>
<keyword evidence="5 6" id="KW-0482">Metalloprotease</keyword>
<evidence type="ECO:0000313" key="10">
    <source>
        <dbReference type="Proteomes" id="UP000229498"/>
    </source>
</evidence>
<comment type="caution">
    <text evidence="9">The sequence shown here is derived from an EMBL/GenBank/DDBJ whole genome shotgun (WGS) entry which is preliminary data.</text>
</comment>
<dbReference type="RefSeq" id="WP_109793573.1">
    <property type="nucleotide sequence ID" value="NZ_PHIG01000032.1"/>
</dbReference>
<evidence type="ECO:0000256" key="6">
    <source>
        <dbReference type="RuleBase" id="RU003983"/>
    </source>
</evidence>
<keyword evidence="7" id="KW-0472">Membrane</keyword>
<dbReference type="CDD" id="cd07332">
    <property type="entry name" value="M48C_Oma1_like"/>
    <property type="match status" value="1"/>
</dbReference>
<evidence type="ECO:0000256" key="5">
    <source>
        <dbReference type="ARBA" id="ARBA00023049"/>
    </source>
</evidence>
<dbReference type="PANTHER" id="PTHR22726:SF1">
    <property type="entry name" value="METALLOENDOPEPTIDASE OMA1, MITOCHONDRIAL"/>
    <property type="match status" value="1"/>
</dbReference>
<comment type="similarity">
    <text evidence="6">Belongs to the peptidase M48 family.</text>
</comment>
<dbReference type="AlphaFoldDB" id="A0A2M9G1H5"/>
<evidence type="ECO:0000256" key="3">
    <source>
        <dbReference type="ARBA" id="ARBA00022801"/>
    </source>
</evidence>
<dbReference type="GO" id="GO:0016020">
    <property type="term" value="C:membrane"/>
    <property type="evidence" value="ECO:0007669"/>
    <property type="project" value="TreeGrafter"/>
</dbReference>
<keyword evidence="10" id="KW-1185">Reference proteome</keyword>
<dbReference type="EMBL" id="PHIG01000032">
    <property type="protein sequence ID" value="PJK29549.1"/>
    <property type="molecule type" value="Genomic_DNA"/>
</dbReference>
<dbReference type="Gene3D" id="3.30.2010.10">
    <property type="entry name" value="Metalloproteases ('zincins'), catalytic domain"/>
    <property type="match status" value="1"/>
</dbReference>
<name>A0A2M9G1H5_9PROT</name>
<sequence length="365" mass="38922">MEAPWNRSRATFSDGRTAAIHDVEVDIAPEGIGIEGDDVSVHWGEAGLEVVDAPANAKALRLGHADHDGARLLLEGEALVAEVREALPGLLARRPDSRRYDLKKLGVWGGAVAALAALFFLFLPAIVSGVAALIPQSVEKRLGDQALAAFSQFFDGMENECREREGQQALDWMVVQIMDGARIERGADVRVVPVDMVNAVAFPGGRVLIFDGLIQQAESAEEVAGVVAHELGHVEYRHGMERMVRDSAISAVLSVFAPGAAGDIGSEFGGALLTQSYGRDAEREADAFAVETLNRIGVTTGGMASFFERMAQKHDAGQGGSLMQYLASHPAPTERAGTIAARGTGDERILSDAEWRALKAICPKD</sequence>
<organism evidence="9 10">
    <name type="scientific">Minwuia thermotolerans</name>
    <dbReference type="NCBI Taxonomy" id="2056226"/>
    <lineage>
        <taxon>Bacteria</taxon>
        <taxon>Pseudomonadati</taxon>
        <taxon>Pseudomonadota</taxon>
        <taxon>Alphaproteobacteria</taxon>
        <taxon>Minwuiales</taxon>
        <taxon>Minwuiaceae</taxon>
        <taxon>Minwuia</taxon>
    </lineage>
</organism>
<accession>A0A2M9G1H5</accession>
<keyword evidence="2" id="KW-0479">Metal-binding</keyword>
<keyword evidence="4 6" id="KW-0862">Zinc</keyword>
<gene>
    <name evidence="9" type="ORF">CVT23_10835</name>
</gene>
<dbReference type="OrthoDB" id="9810445at2"/>
<dbReference type="InterPro" id="IPR051156">
    <property type="entry name" value="Mito/Outer_Membr_Metalloprot"/>
</dbReference>
<keyword evidence="7" id="KW-0812">Transmembrane</keyword>
<evidence type="ECO:0000313" key="9">
    <source>
        <dbReference type="EMBL" id="PJK29549.1"/>
    </source>
</evidence>